<feature type="transmembrane region" description="Helical" evidence="2">
    <location>
        <begin position="145"/>
        <end position="162"/>
    </location>
</feature>
<keyword evidence="2" id="KW-0472">Membrane</keyword>
<feature type="non-terminal residue" evidence="3">
    <location>
        <position position="1"/>
    </location>
</feature>
<feature type="coiled-coil region" evidence="1">
    <location>
        <begin position="307"/>
        <end position="359"/>
    </location>
</feature>
<reference evidence="3" key="1">
    <citation type="submission" date="2022-11" db="EMBL/GenBank/DDBJ databases">
        <authorList>
            <person name="Morgan W.R."/>
            <person name="Tartar A."/>
        </authorList>
    </citation>
    <scope>NUCLEOTIDE SEQUENCE</scope>
    <source>
        <strain evidence="3">ARSEF 373</strain>
    </source>
</reference>
<dbReference type="EMBL" id="DAKRPA010000053">
    <property type="protein sequence ID" value="DBA01127.1"/>
    <property type="molecule type" value="Genomic_DNA"/>
</dbReference>
<evidence type="ECO:0000256" key="2">
    <source>
        <dbReference type="SAM" id="Phobius"/>
    </source>
</evidence>
<proteinExistence type="predicted"/>
<dbReference type="Proteomes" id="UP001146120">
    <property type="component" value="Unassembled WGS sequence"/>
</dbReference>
<feature type="coiled-coil region" evidence="1">
    <location>
        <begin position="202"/>
        <end position="236"/>
    </location>
</feature>
<comment type="caution">
    <text evidence="3">The sequence shown here is derived from an EMBL/GenBank/DDBJ whole genome shotgun (WGS) entry which is preliminary data.</text>
</comment>
<gene>
    <name evidence="3" type="ORF">N0F65_001755</name>
</gene>
<keyword evidence="4" id="KW-1185">Reference proteome</keyword>
<feature type="transmembrane region" description="Helical" evidence="2">
    <location>
        <begin position="105"/>
        <end position="125"/>
    </location>
</feature>
<evidence type="ECO:0000256" key="1">
    <source>
        <dbReference type="SAM" id="Coils"/>
    </source>
</evidence>
<evidence type="ECO:0000313" key="3">
    <source>
        <dbReference type="EMBL" id="DBA01127.1"/>
    </source>
</evidence>
<reference evidence="3" key="2">
    <citation type="journal article" date="2023" name="Microbiol Resour">
        <title>Decontamination and Annotation of the Draft Genome Sequence of the Oomycete Lagenidium giganteum ARSEF 373.</title>
        <authorList>
            <person name="Morgan W.R."/>
            <person name="Tartar A."/>
        </authorList>
    </citation>
    <scope>NUCLEOTIDE SEQUENCE</scope>
    <source>
        <strain evidence="3">ARSEF 373</strain>
    </source>
</reference>
<accession>A0AAV2Z5X2</accession>
<organism evidence="3 4">
    <name type="scientific">Lagenidium giganteum</name>
    <dbReference type="NCBI Taxonomy" id="4803"/>
    <lineage>
        <taxon>Eukaryota</taxon>
        <taxon>Sar</taxon>
        <taxon>Stramenopiles</taxon>
        <taxon>Oomycota</taxon>
        <taxon>Peronosporomycetes</taxon>
        <taxon>Pythiales</taxon>
        <taxon>Pythiaceae</taxon>
    </lineage>
</organism>
<protein>
    <submittedName>
        <fullName evidence="3">Uncharacterized protein</fullName>
    </submittedName>
</protein>
<name>A0AAV2Z5X2_9STRA</name>
<keyword evidence="1" id="KW-0175">Coiled coil</keyword>
<feature type="transmembrane region" description="Helical" evidence="2">
    <location>
        <begin position="74"/>
        <end position="93"/>
    </location>
</feature>
<dbReference type="AlphaFoldDB" id="A0AAV2Z5X2"/>
<sequence>HRDVTMESFLFAASSGALVPSLLLLNLYKQTLVQLTPVSCNYFLDHELLHKPSSIHPHLECMGSLGRSLYVDMYAFHLVVFPLTYAAFLFGLLTRIWPKQRMLSTLPIIACVADVLENCGVYYLLLEFPVRHDDVALMVSVCTPIKWFTIMAATIASVVGVARKRRSLGHVPLSGDQVAFLARKDDDARRRERLRQVRLHEKRVAQEVTARYRENLQRLQSEKRQAAHAQQRVQHELLLSDLHRKYQYCLQNMGAAQRNARKKLGELMEQAQAEKTKWVFNRDVVHQRYDYARDEDKLTEALRCARRKEVEANLRRLQELSQRQRVAASERARMEEARKVATEQERVRTLNEYRQATEQEVFTAVRPHRDDIDAYQFTRVHSAPLAATTATRWSGSVRPEVRVIRHNPQHPNATKATTDAMVHRDCVDHLQEEKRRQKEKESEVATARGRHALSQIEADKQGSHVMEWLSQLDEADRIERLRQYENAQFVQHETVKETEGELEESFAQMFGVDDHSSTGQRSVERVMLGEFSVATGSESEVLLSDLSAVSCAELPPQTPKEETNKTPSIKFEQESTHVEEIGLFKSFNLPEIFHKPRQLIKVANYITLSPPSVKAKARQKRN</sequence>
<feature type="transmembrane region" description="Helical" evidence="2">
    <location>
        <begin position="9"/>
        <end position="28"/>
    </location>
</feature>
<keyword evidence="2" id="KW-0812">Transmembrane</keyword>
<evidence type="ECO:0000313" key="4">
    <source>
        <dbReference type="Proteomes" id="UP001146120"/>
    </source>
</evidence>
<keyword evidence="2" id="KW-1133">Transmembrane helix</keyword>